<dbReference type="EMBL" id="JBBPBM010000043">
    <property type="protein sequence ID" value="KAK8523372.1"/>
    <property type="molecule type" value="Genomic_DNA"/>
</dbReference>
<comment type="caution">
    <text evidence="2">The sequence shown here is derived from an EMBL/GenBank/DDBJ whole genome shotgun (WGS) entry which is preliminary data.</text>
</comment>
<evidence type="ECO:0000313" key="3">
    <source>
        <dbReference type="Proteomes" id="UP001472677"/>
    </source>
</evidence>
<feature type="compositionally biased region" description="Low complexity" evidence="1">
    <location>
        <begin position="25"/>
        <end position="41"/>
    </location>
</feature>
<accession>A0ABR2CUA3</accession>
<protein>
    <submittedName>
        <fullName evidence="2">Uncharacterized protein</fullName>
    </submittedName>
</protein>
<dbReference type="Proteomes" id="UP001472677">
    <property type="component" value="Unassembled WGS sequence"/>
</dbReference>
<reference evidence="2 3" key="1">
    <citation type="journal article" date="2024" name="G3 (Bethesda)">
        <title>Genome assembly of Hibiscus sabdariffa L. provides insights into metabolisms of medicinal natural products.</title>
        <authorList>
            <person name="Kim T."/>
        </authorList>
    </citation>
    <scope>NUCLEOTIDE SEQUENCE [LARGE SCALE GENOMIC DNA]</scope>
    <source>
        <strain evidence="2">TK-2024</strain>
        <tissue evidence="2">Old leaves</tissue>
    </source>
</reference>
<name>A0ABR2CUA3_9ROSI</name>
<proteinExistence type="predicted"/>
<sequence>MTILDKTRHSAIVLPENSDPNLPLVAANRSHPSSSSNVHTSGDPPDVDMDLSPSLPRLDPGDALHSSMLPVGVRHAAHETAMLD</sequence>
<keyword evidence="3" id="KW-1185">Reference proteome</keyword>
<evidence type="ECO:0000256" key="1">
    <source>
        <dbReference type="SAM" id="MobiDB-lite"/>
    </source>
</evidence>
<evidence type="ECO:0000313" key="2">
    <source>
        <dbReference type="EMBL" id="KAK8523372.1"/>
    </source>
</evidence>
<feature type="region of interest" description="Disordered" evidence="1">
    <location>
        <begin position="1"/>
        <end position="63"/>
    </location>
</feature>
<organism evidence="2 3">
    <name type="scientific">Hibiscus sabdariffa</name>
    <name type="common">roselle</name>
    <dbReference type="NCBI Taxonomy" id="183260"/>
    <lineage>
        <taxon>Eukaryota</taxon>
        <taxon>Viridiplantae</taxon>
        <taxon>Streptophyta</taxon>
        <taxon>Embryophyta</taxon>
        <taxon>Tracheophyta</taxon>
        <taxon>Spermatophyta</taxon>
        <taxon>Magnoliopsida</taxon>
        <taxon>eudicotyledons</taxon>
        <taxon>Gunneridae</taxon>
        <taxon>Pentapetalae</taxon>
        <taxon>rosids</taxon>
        <taxon>malvids</taxon>
        <taxon>Malvales</taxon>
        <taxon>Malvaceae</taxon>
        <taxon>Malvoideae</taxon>
        <taxon>Hibiscus</taxon>
    </lineage>
</organism>
<gene>
    <name evidence="2" type="ORF">V6N12_047892</name>
</gene>